<comment type="similarity">
    <text evidence="5">Belongs to the SAT4 family.</text>
</comment>
<keyword evidence="2" id="KW-0812">Transmembrane</keyword>
<keyword evidence="8" id="KW-1185">Reference proteome</keyword>
<evidence type="ECO:0000256" key="2">
    <source>
        <dbReference type="ARBA" id="ARBA00022692"/>
    </source>
</evidence>
<dbReference type="STRING" id="196109.A0A136ITK8"/>
<dbReference type="EMBL" id="KQ964258">
    <property type="protein sequence ID" value="KXJ88364.1"/>
    <property type="molecule type" value="Genomic_DNA"/>
</dbReference>
<evidence type="ECO:0000256" key="1">
    <source>
        <dbReference type="ARBA" id="ARBA00004141"/>
    </source>
</evidence>
<dbReference type="PANTHER" id="PTHR33048:SF15">
    <property type="entry name" value="INTEGRAL MEMBRANE PROTEIN"/>
    <property type="match status" value="1"/>
</dbReference>
<organism evidence="7 8">
    <name type="scientific">Microdochium bolleyi</name>
    <dbReference type="NCBI Taxonomy" id="196109"/>
    <lineage>
        <taxon>Eukaryota</taxon>
        <taxon>Fungi</taxon>
        <taxon>Dikarya</taxon>
        <taxon>Ascomycota</taxon>
        <taxon>Pezizomycotina</taxon>
        <taxon>Sordariomycetes</taxon>
        <taxon>Xylariomycetidae</taxon>
        <taxon>Xylariales</taxon>
        <taxon>Microdochiaceae</taxon>
        <taxon>Microdochium</taxon>
    </lineage>
</organism>
<dbReference type="Pfam" id="PF20684">
    <property type="entry name" value="Fung_rhodopsin"/>
    <property type="match status" value="1"/>
</dbReference>
<evidence type="ECO:0000256" key="5">
    <source>
        <dbReference type="ARBA" id="ARBA00038359"/>
    </source>
</evidence>
<dbReference type="AlphaFoldDB" id="A0A136ITK8"/>
<dbReference type="Proteomes" id="UP000070501">
    <property type="component" value="Unassembled WGS sequence"/>
</dbReference>
<dbReference type="GO" id="GO:0016020">
    <property type="term" value="C:membrane"/>
    <property type="evidence" value="ECO:0007669"/>
    <property type="project" value="UniProtKB-SubCell"/>
</dbReference>
<keyword evidence="3" id="KW-1133">Transmembrane helix</keyword>
<dbReference type="InterPro" id="IPR052337">
    <property type="entry name" value="SAT4-like"/>
</dbReference>
<dbReference type="PANTHER" id="PTHR33048">
    <property type="entry name" value="PTH11-LIKE INTEGRAL MEMBRANE PROTEIN (AFU_ORTHOLOGUE AFUA_5G11245)"/>
    <property type="match status" value="1"/>
</dbReference>
<evidence type="ECO:0000256" key="4">
    <source>
        <dbReference type="ARBA" id="ARBA00023136"/>
    </source>
</evidence>
<keyword evidence="4" id="KW-0472">Membrane</keyword>
<protein>
    <recommendedName>
        <fullName evidence="6">Rhodopsin domain-containing protein</fullName>
    </recommendedName>
</protein>
<reference evidence="8" key="1">
    <citation type="submission" date="2016-02" db="EMBL/GenBank/DDBJ databases">
        <title>Draft genome sequence of Microdochium bolleyi, a fungal endophyte of beachgrass.</title>
        <authorList>
            <consortium name="DOE Joint Genome Institute"/>
            <person name="David A.S."/>
            <person name="May G."/>
            <person name="Haridas S."/>
            <person name="Lim J."/>
            <person name="Wang M."/>
            <person name="Labutti K."/>
            <person name="Lipzen A."/>
            <person name="Barry K."/>
            <person name="Grigoriev I.V."/>
        </authorList>
    </citation>
    <scope>NUCLEOTIDE SEQUENCE [LARGE SCALE GENOMIC DNA]</scope>
    <source>
        <strain evidence="8">J235TASD1</strain>
    </source>
</reference>
<dbReference type="OrthoDB" id="9976870at2759"/>
<name>A0A136ITK8_9PEZI</name>
<comment type="subcellular location">
    <subcellularLocation>
        <location evidence="1">Membrane</location>
        <topology evidence="1">Multi-pass membrane protein</topology>
    </subcellularLocation>
</comment>
<dbReference type="InterPro" id="IPR049326">
    <property type="entry name" value="Rhodopsin_dom_fungi"/>
</dbReference>
<sequence>MIDADARSVQLGDFPLAIAVITLALLPFAVGTVSIRTAVRVRDGSFGLDDGLLLAGVVAYIADIGLAAHGVSVGIGSKNADMNVWMQSEAQKFYIIWITVYVTAVAFIKSSVCLTLLRVCSDSRSFIKRATWVLLALTWASFCVTFFGILTFRRPVEANWNTTLVVEGKATCATPETLIGISHANTASSIVTDVACVILPGMLLWDTQMALKAKIQVSILLSLASVASVTTMIRAPFISRYKNPTDNLMYYIGFIVLLSCIELAVGLIAASLPAVRRLYKEFFGSKTDTFDTSQNSKSLVTIGGSGALRARADRPKSHRVFSNPSDRGTTTTNINGGEGTWERLHDAESCSADGVSVQEPQSTAGHIKKVHTYSVEMEPSFMERTVARWRLVASRDLVALKQTLLEQKQAVVKVEELGIEVVQKIPFHNGDAM</sequence>
<evidence type="ECO:0000313" key="7">
    <source>
        <dbReference type="EMBL" id="KXJ88364.1"/>
    </source>
</evidence>
<accession>A0A136ITK8</accession>
<evidence type="ECO:0000259" key="6">
    <source>
        <dbReference type="Pfam" id="PF20684"/>
    </source>
</evidence>
<evidence type="ECO:0000313" key="8">
    <source>
        <dbReference type="Proteomes" id="UP000070501"/>
    </source>
</evidence>
<evidence type="ECO:0000256" key="3">
    <source>
        <dbReference type="ARBA" id="ARBA00022989"/>
    </source>
</evidence>
<gene>
    <name evidence="7" type="ORF">Micbo1qcDRAFT_178000</name>
</gene>
<feature type="domain" description="Rhodopsin" evidence="6">
    <location>
        <begin position="36"/>
        <end position="280"/>
    </location>
</feature>
<proteinExistence type="inferred from homology"/>
<dbReference type="InParanoid" id="A0A136ITK8"/>